<protein>
    <submittedName>
        <fullName evidence="3">Dehydrogenase (Flavoprotein)</fullName>
    </submittedName>
</protein>
<reference evidence="3 4" key="1">
    <citation type="journal article" date="2018" name="Syst. Appl. Microbiol.">
        <title>Abditibacterium utsteinense sp. nov., the first cultivated member of candidate phylum FBP, isolated from ice-free Antarctic soil samples.</title>
        <authorList>
            <person name="Tahon G."/>
            <person name="Tytgat B."/>
            <person name="Lebbe L."/>
            <person name="Carlier A."/>
            <person name="Willems A."/>
        </authorList>
    </citation>
    <scope>NUCLEOTIDE SEQUENCE [LARGE SCALE GENOMIC DNA]</scope>
    <source>
        <strain evidence="3 4">LMG 29911</strain>
    </source>
</reference>
<dbReference type="InterPro" id="IPR036188">
    <property type="entry name" value="FAD/NAD-bd_sf"/>
</dbReference>
<feature type="region of interest" description="Disordered" evidence="1">
    <location>
        <begin position="211"/>
        <end position="230"/>
    </location>
</feature>
<keyword evidence="4" id="KW-1185">Reference proteome</keyword>
<evidence type="ECO:0000259" key="2">
    <source>
        <dbReference type="Pfam" id="PF01494"/>
    </source>
</evidence>
<dbReference type="SUPFAM" id="SSF51905">
    <property type="entry name" value="FAD/NAD(P)-binding domain"/>
    <property type="match status" value="1"/>
</dbReference>
<evidence type="ECO:0000313" key="3">
    <source>
        <dbReference type="EMBL" id="PQV64303.1"/>
    </source>
</evidence>
<feature type="domain" description="FAD-binding" evidence="2">
    <location>
        <begin position="56"/>
        <end position="195"/>
    </location>
</feature>
<dbReference type="GO" id="GO:0071949">
    <property type="term" value="F:FAD binding"/>
    <property type="evidence" value="ECO:0007669"/>
    <property type="project" value="InterPro"/>
</dbReference>
<sequence>MKEFKIHHFELLHFLWRNRFGLSELASSHWKISYSTKNVTFCAARGVHFRVNQFSCEVAIVGGGLSGCAAASELARAGVDVALFEAGQLPRHRVCGEFLSPESRATLSRIGVVDDIEAAGARDVKLARFCCQNQSADFDLGDASGLAISRFTLDPILFEAAKNAGARAFLGAKTRFLQTESEKGDGFRFEVNGQSWRARAVILAAGRAQSPRAEPTNRVESTNNGRAPQKMEAKNKARFCGLKAHFSGVDLGVGTVEMHLFRGGYCGLVRVEGEATNACLMTDYARLQKTSPAAFWDELLAQNPQLRARFTSATRLTPWCSTGNVSFEKFRPVGTSKPQNKSTQDEIARGILCAGDAAGYIHPLTGDGMAMALRAGELAATCARLQMRGLDAGEAARLYQAAWEREFTPRLKLAAQLHPLALRPEWARPVLPWLRCFPALRRALVRGTRGSEN</sequence>
<dbReference type="PANTHER" id="PTHR42685">
    <property type="entry name" value="GERANYLGERANYL DIPHOSPHATE REDUCTASE"/>
    <property type="match status" value="1"/>
</dbReference>
<dbReference type="Proteomes" id="UP000237684">
    <property type="component" value="Unassembled WGS sequence"/>
</dbReference>
<dbReference type="InterPro" id="IPR050407">
    <property type="entry name" value="Geranylgeranyl_reductase"/>
</dbReference>
<dbReference type="OrthoDB" id="1142316at2"/>
<evidence type="ECO:0000313" key="4">
    <source>
        <dbReference type="Proteomes" id="UP000237684"/>
    </source>
</evidence>
<dbReference type="PRINTS" id="PR00420">
    <property type="entry name" value="RNGMNOXGNASE"/>
</dbReference>
<dbReference type="EMBL" id="NIGF01000006">
    <property type="protein sequence ID" value="PQV64303.1"/>
    <property type="molecule type" value="Genomic_DNA"/>
</dbReference>
<name>A0A2S8SU19_9BACT</name>
<dbReference type="Gene3D" id="3.50.50.60">
    <property type="entry name" value="FAD/NAD(P)-binding domain"/>
    <property type="match status" value="1"/>
</dbReference>
<proteinExistence type="predicted"/>
<evidence type="ECO:0000256" key="1">
    <source>
        <dbReference type="SAM" id="MobiDB-lite"/>
    </source>
</evidence>
<gene>
    <name evidence="3" type="ORF">B1R32_106149</name>
</gene>
<dbReference type="PANTHER" id="PTHR42685:SF22">
    <property type="entry name" value="CONDITIONED MEDIUM FACTOR RECEPTOR 1"/>
    <property type="match status" value="1"/>
</dbReference>
<accession>A0A2S8SU19</accession>
<dbReference type="InterPro" id="IPR002938">
    <property type="entry name" value="FAD-bd"/>
</dbReference>
<dbReference type="Pfam" id="PF01494">
    <property type="entry name" value="FAD_binding_3"/>
    <property type="match status" value="1"/>
</dbReference>
<dbReference type="InParanoid" id="A0A2S8SU19"/>
<organism evidence="3 4">
    <name type="scientific">Abditibacterium utsteinense</name>
    <dbReference type="NCBI Taxonomy" id="1960156"/>
    <lineage>
        <taxon>Bacteria</taxon>
        <taxon>Pseudomonadati</taxon>
        <taxon>Abditibacteriota</taxon>
        <taxon>Abditibacteriia</taxon>
        <taxon>Abditibacteriales</taxon>
        <taxon>Abditibacteriaceae</taxon>
        <taxon>Abditibacterium</taxon>
    </lineage>
</organism>
<dbReference type="AlphaFoldDB" id="A0A2S8SU19"/>
<comment type="caution">
    <text evidence="3">The sequence shown here is derived from an EMBL/GenBank/DDBJ whole genome shotgun (WGS) entry which is preliminary data.</text>
</comment>